<keyword evidence="18" id="KW-1185">Reference proteome</keyword>
<keyword evidence="13" id="KW-0496">Mitochondrion</keyword>
<keyword evidence="9" id="KW-0999">Mitochondrion inner membrane</keyword>
<keyword evidence="7" id="KW-0679">Respiratory chain</keyword>
<dbReference type="KEGG" id="dci:103508853"/>
<evidence type="ECO:0000256" key="3">
    <source>
        <dbReference type="ARBA" id="ARBA00007152"/>
    </source>
</evidence>
<evidence type="ECO:0000256" key="16">
    <source>
        <dbReference type="ARBA" id="ARBA00032550"/>
    </source>
</evidence>
<dbReference type="Proteomes" id="UP000079169">
    <property type="component" value="Unplaced"/>
</dbReference>
<evidence type="ECO:0000256" key="8">
    <source>
        <dbReference type="ARBA" id="ARBA00022692"/>
    </source>
</evidence>
<evidence type="ECO:0000256" key="14">
    <source>
        <dbReference type="ARBA" id="ARBA00023136"/>
    </source>
</evidence>
<dbReference type="GO" id="GO:0005743">
    <property type="term" value="C:mitochondrial inner membrane"/>
    <property type="evidence" value="ECO:0007669"/>
    <property type="project" value="UniProtKB-SubCell"/>
</dbReference>
<evidence type="ECO:0000256" key="10">
    <source>
        <dbReference type="ARBA" id="ARBA00022946"/>
    </source>
</evidence>
<comment type="subunit">
    <text evidence="4">Complex I is composed of 45 different subunits.</text>
</comment>
<evidence type="ECO:0000256" key="15">
    <source>
        <dbReference type="ARBA" id="ARBA00032395"/>
    </source>
</evidence>
<keyword evidence="8 17" id="KW-0812">Transmembrane</keyword>
<gene>
    <name evidence="19" type="primary">LOC103508853</name>
</gene>
<dbReference type="AlphaFoldDB" id="A0A3Q0IS94"/>
<keyword evidence="14 17" id="KW-0472">Membrane</keyword>
<evidence type="ECO:0000256" key="6">
    <source>
        <dbReference type="ARBA" id="ARBA00022448"/>
    </source>
</evidence>
<feature type="transmembrane region" description="Helical" evidence="17">
    <location>
        <begin position="65"/>
        <end position="87"/>
    </location>
</feature>
<evidence type="ECO:0000256" key="1">
    <source>
        <dbReference type="ARBA" id="ARBA00003195"/>
    </source>
</evidence>
<evidence type="ECO:0000313" key="19">
    <source>
        <dbReference type="RefSeq" id="XP_026679149.1"/>
    </source>
</evidence>
<evidence type="ECO:0000313" key="18">
    <source>
        <dbReference type="Proteomes" id="UP000079169"/>
    </source>
</evidence>
<keyword evidence="6" id="KW-0813">Transport</keyword>
<keyword evidence="11" id="KW-0249">Electron transport</keyword>
<keyword evidence="10" id="KW-0809">Transit peptide</keyword>
<dbReference type="PANTHER" id="PTHR13178:SF0">
    <property type="entry name" value="NADH DEHYDROGENASE [UBIQUINONE] 1 BETA SUBCOMPLEX SUBUNIT 5, MITOCHONDRIAL"/>
    <property type="match status" value="1"/>
</dbReference>
<evidence type="ECO:0000256" key="13">
    <source>
        <dbReference type="ARBA" id="ARBA00023128"/>
    </source>
</evidence>
<keyword evidence="12 17" id="KW-1133">Transmembrane helix</keyword>
<accession>A0A3Q0IS94</accession>
<evidence type="ECO:0000256" key="11">
    <source>
        <dbReference type="ARBA" id="ARBA00022982"/>
    </source>
</evidence>
<evidence type="ECO:0000256" key="2">
    <source>
        <dbReference type="ARBA" id="ARBA00004434"/>
    </source>
</evidence>
<evidence type="ECO:0000256" key="5">
    <source>
        <dbReference type="ARBA" id="ARBA00015175"/>
    </source>
</evidence>
<evidence type="ECO:0000256" key="17">
    <source>
        <dbReference type="SAM" id="Phobius"/>
    </source>
</evidence>
<dbReference type="Pfam" id="PF09781">
    <property type="entry name" value="NDUF_B5"/>
    <property type="match status" value="1"/>
</dbReference>
<organism evidence="18 19">
    <name type="scientific">Diaphorina citri</name>
    <name type="common">Asian citrus psyllid</name>
    <dbReference type="NCBI Taxonomy" id="121845"/>
    <lineage>
        <taxon>Eukaryota</taxon>
        <taxon>Metazoa</taxon>
        <taxon>Ecdysozoa</taxon>
        <taxon>Arthropoda</taxon>
        <taxon>Hexapoda</taxon>
        <taxon>Insecta</taxon>
        <taxon>Pterygota</taxon>
        <taxon>Neoptera</taxon>
        <taxon>Paraneoptera</taxon>
        <taxon>Hemiptera</taxon>
        <taxon>Sternorrhyncha</taxon>
        <taxon>Psylloidea</taxon>
        <taxon>Psyllidae</taxon>
        <taxon>Diaphorininae</taxon>
        <taxon>Diaphorina</taxon>
    </lineage>
</organism>
<comment type="subcellular location">
    <subcellularLocation>
        <location evidence="2">Mitochondrion inner membrane</location>
        <topology evidence="2">Single-pass membrane protein</topology>
    </subcellularLocation>
</comment>
<dbReference type="GeneID" id="103508853"/>
<proteinExistence type="inferred from homology"/>
<reference evidence="19" key="1">
    <citation type="submission" date="2025-08" db="UniProtKB">
        <authorList>
            <consortium name="RefSeq"/>
        </authorList>
    </citation>
    <scope>IDENTIFICATION</scope>
</reference>
<name>A0A3Q0IS94_DIACI</name>
<protein>
    <recommendedName>
        <fullName evidence="5">NADH dehydrogenase [ubiquinone] 1 beta subcomplex subunit 5, mitochondrial</fullName>
    </recommendedName>
    <alternativeName>
        <fullName evidence="16">Complex I-SGDH</fullName>
    </alternativeName>
    <alternativeName>
        <fullName evidence="15">NADH-ubiquinone oxidoreductase SGDH subunit</fullName>
    </alternativeName>
</protein>
<evidence type="ECO:0000256" key="9">
    <source>
        <dbReference type="ARBA" id="ARBA00022792"/>
    </source>
</evidence>
<evidence type="ECO:0000256" key="4">
    <source>
        <dbReference type="ARBA" id="ARBA00011533"/>
    </source>
</evidence>
<evidence type="ECO:0000256" key="7">
    <source>
        <dbReference type="ARBA" id="ARBA00022660"/>
    </source>
</evidence>
<dbReference type="PANTHER" id="PTHR13178">
    <property type="entry name" value="NADH-UBIQUINONE OXIDOREDUCTASE SGDH SUBUNIT"/>
    <property type="match status" value="1"/>
</dbReference>
<comment type="function">
    <text evidence="1">Accessory subunit of the mitochondrial membrane respiratory chain NADH dehydrogenase (Complex I), that is believed not to be involved in catalysis. Complex I functions in the transfer of electrons from NADH to the respiratory chain. The immediate electron acceptor for the enzyme is believed to be ubiquinone.</text>
</comment>
<evidence type="ECO:0000256" key="12">
    <source>
        <dbReference type="ARBA" id="ARBA00022989"/>
    </source>
</evidence>
<comment type="similarity">
    <text evidence="3">Belongs to the complex I NDUFB5 subunit family.</text>
</comment>
<dbReference type="InterPro" id="IPR019173">
    <property type="entry name" value="NADH_UbQ_OxRdtase_B5_su"/>
</dbReference>
<dbReference type="CTD" id="46260"/>
<sequence length="192" mass="22552">MKKSSSSNLKSFRPRVRVGCVQSLSTIFYHYIGLKTSTVKYSGGHDNHFSIKPSQWQWDKFKDFFHFYVMIGGLPCLAIIFVSNVFIGPATLTEIPEGYTPQHWEYHKHPITRFIAKTCHTSPQEIYEKKMDRLYELDEIRKIQKVTNKIDKLMGERNDQQVYYYKPVHTNHFTSREKEAEEFRDVVSGSTS</sequence>
<dbReference type="RefSeq" id="XP_026679149.1">
    <property type="nucleotide sequence ID" value="XM_026823348.1"/>
</dbReference>
<dbReference type="PaxDb" id="121845-A0A3Q0IS94"/>
<dbReference type="STRING" id="121845.A0A3Q0IS94"/>